<comment type="caution">
    <text evidence="1">The sequence shown here is derived from an EMBL/GenBank/DDBJ whole genome shotgun (WGS) entry which is preliminary data.</text>
</comment>
<protein>
    <submittedName>
        <fullName evidence="1">Uncharacterized protein</fullName>
    </submittedName>
</protein>
<dbReference type="Proteomes" id="UP000251960">
    <property type="component" value="Chromosome 9"/>
</dbReference>
<sequence length="12" mass="1445">MLYIKSISNFTQ</sequence>
<accession>A0A3L6DB30</accession>
<evidence type="ECO:0000313" key="2">
    <source>
        <dbReference type="Proteomes" id="UP000251960"/>
    </source>
</evidence>
<gene>
    <name evidence="1" type="ORF">Zm00014a_041101</name>
</gene>
<dbReference type="EMBL" id="NCVQ01000010">
    <property type="protein sequence ID" value="PWZ05267.1"/>
    <property type="molecule type" value="Genomic_DNA"/>
</dbReference>
<proteinExistence type="predicted"/>
<organism evidence="1 2">
    <name type="scientific">Zea mays</name>
    <name type="common">Maize</name>
    <dbReference type="NCBI Taxonomy" id="4577"/>
    <lineage>
        <taxon>Eukaryota</taxon>
        <taxon>Viridiplantae</taxon>
        <taxon>Streptophyta</taxon>
        <taxon>Embryophyta</taxon>
        <taxon>Tracheophyta</taxon>
        <taxon>Spermatophyta</taxon>
        <taxon>Magnoliopsida</taxon>
        <taxon>Liliopsida</taxon>
        <taxon>Poales</taxon>
        <taxon>Poaceae</taxon>
        <taxon>PACMAD clade</taxon>
        <taxon>Panicoideae</taxon>
        <taxon>Andropogonodae</taxon>
        <taxon>Andropogoneae</taxon>
        <taxon>Tripsacinae</taxon>
        <taxon>Zea</taxon>
    </lineage>
</organism>
<name>A0A3L6DB30_MAIZE</name>
<evidence type="ECO:0000313" key="1">
    <source>
        <dbReference type="EMBL" id="PWZ05267.1"/>
    </source>
</evidence>
<reference evidence="1 2" key="1">
    <citation type="journal article" date="2018" name="Nat. Genet.">
        <title>Extensive intraspecific gene order and gene structural variations between Mo17 and other maize genomes.</title>
        <authorList>
            <person name="Sun S."/>
            <person name="Zhou Y."/>
            <person name="Chen J."/>
            <person name="Shi J."/>
            <person name="Zhao H."/>
            <person name="Zhao H."/>
            <person name="Song W."/>
            <person name="Zhang M."/>
            <person name="Cui Y."/>
            <person name="Dong X."/>
            <person name="Liu H."/>
            <person name="Ma X."/>
            <person name="Jiao Y."/>
            <person name="Wang B."/>
            <person name="Wei X."/>
            <person name="Stein J.C."/>
            <person name="Glaubitz J.C."/>
            <person name="Lu F."/>
            <person name="Yu G."/>
            <person name="Liang C."/>
            <person name="Fengler K."/>
            <person name="Li B."/>
            <person name="Rafalski A."/>
            <person name="Schnable P.S."/>
            <person name="Ware D.H."/>
            <person name="Buckler E.S."/>
            <person name="Lai J."/>
        </authorList>
    </citation>
    <scope>NUCLEOTIDE SEQUENCE [LARGE SCALE GENOMIC DNA]</scope>
    <source>
        <strain evidence="2">cv. Missouri 17</strain>
        <tissue evidence="1">Seedling</tissue>
    </source>
</reference>